<sequence>MVRKARVHISARSEGTGNASHTLIIKRKSVKVLCEGQVLDLGGNDGTLVCVPIKVMNILINNSPLLTPVMVILVKKCSAVVACELLMSTLATWYTTTSCLGPLLREELSWRAVVSEAERMVGYPTSFLNLRWLFNDEIAVAATQLRKLVGTNHPLLKSAKNILIGSKSNLQSVGLIVLLVSKAAGFNPAEFSQELHTSGVLHSQRALAEIVEMKRTGHIIHKTMANLQEKEKHGKKYDDLLCGNKIVLLTGDYLLAKCLAHLGGLRNYAVTELISTGLRDLVEGDFLGETDVEGNHLPTKPKGANEIKKRYDWENENNLGTLGSNEHLGRGIDEWKLRTMLTSGSLLAKGCQAAMKLGKQSEEMEREAYKLGGHLVNAVTELISTGLRDLVEGDFLGETDVEGNHLPTKPKGANEIKKRYDWENENNLGTLGSNEHLGRGIDEWKLRTMLTSGSLLAKGCQAAMKLGKQSEEMEREAYKLGGHLAMIWQLYLDVKDFYTHPHSYSMVGAPVIIALWEYPTIYGHIYEAKLEKKGVEIKQLHYAVRSTRAIEYLKIFLDQELDAVLRCTEMFPVEDARHALHKMAISIHGEAVEFLEK</sequence>
<dbReference type="GO" id="GO:0005739">
    <property type="term" value="C:mitochondrion"/>
    <property type="evidence" value="ECO:0007669"/>
    <property type="project" value="TreeGrafter"/>
</dbReference>
<dbReference type="EMBL" id="KQ459604">
    <property type="protein sequence ID" value="KPI92092.1"/>
    <property type="molecule type" value="Genomic_DNA"/>
</dbReference>
<protein>
    <submittedName>
        <fullName evidence="1">Decaprenyl-diphosphate synthase subunit 2</fullName>
    </submittedName>
</protein>
<keyword evidence="2" id="KW-1185">Reference proteome</keyword>
<gene>
    <name evidence="1" type="ORF">RR46_13313</name>
</gene>
<reference evidence="1 2" key="1">
    <citation type="journal article" date="2015" name="Nat. Commun.">
        <title>Outbred genome sequencing and CRISPR/Cas9 gene editing in butterflies.</title>
        <authorList>
            <person name="Li X."/>
            <person name="Fan D."/>
            <person name="Zhang W."/>
            <person name="Liu G."/>
            <person name="Zhang L."/>
            <person name="Zhao L."/>
            <person name="Fang X."/>
            <person name="Chen L."/>
            <person name="Dong Y."/>
            <person name="Chen Y."/>
            <person name="Ding Y."/>
            <person name="Zhao R."/>
            <person name="Feng M."/>
            <person name="Zhu Y."/>
            <person name="Feng Y."/>
            <person name="Jiang X."/>
            <person name="Zhu D."/>
            <person name="Xiang H."/>
            <person name="Feng X."/>
            <person name="Li S."/>
            <person name="Wang J."/>
            <person name="Zhang G."/>
            <person name="Kronforst M.R."/>
            <person name="Wang W."/>
        </authorList>
    </citation>
    <scope>NUCLEOTIDE SEQUENCE [LARGE SCALE GENOMIC DNA]</scope>
    <source>
        <strain evidence="1">Ya'a_city_454_Px</strain>
        <tissue evidence="1">Whole body</tissue>
    </source>
</reference>
<dbReference type="GO" id="GO:0004659">
    <property type="term" value="F:prenyltransferase activity"/>
    <property type="evidence" value="ECO:0007669"/>
    <property type="project" value="TreeGrafter"/>
</dbReference>
<evidence type="ECO:0000313" key="2">
    <source>
        <dbReference type="Proteomes" id="UP000053268"/>
    </source>
</evidence>
<dbReference type="GO" id="GO:0008299">
    <property type="term" value="P:isoprenoid biosynthetic process"/>
    <property type="evidence" value="ECO:0007669"/>
    <property type="project" value="TreeGrafter"/>
</dbReference>
<proteinExistence type="predicted"/>
<dbReference type="PANTHER" id="PTHR12001">
    <property type="entry name" value="GERANYLGERANYL PYROPHOSPHATE SYNTHASE"/>
    <property type="match status" value="1"/>
</dbReference>
<evidence type="ECO:0000313" key="1">
    <source>
        <dbReference type="EMBL" id="KPI92092.1"/>
    </source>
</evidence>
<dbReference type="Proteomes" id="UP000053268">
    <property type="component" value="Unassembled WGS sequence"/>
</dbReference>
<dbReference type="Gene3D" id="1.10.600.10">
    <property type="entry name" value="Farnesyl Diphosphate Synthase"/>
    <property type="match status" value="2"/>
</dbReference>
<dbReference type="PANTHER" id="PTHR12001:SF55">
    <property type="entry name" value="ALL TRANS-POLYPRENYL-DIPHOSPHATE SYNTHASE PDSS2"/>
    <property type="match status" value="1"/>
</dbReference>
<dbReference type="GO" id="GO:1990234">
    <property type="term" value="C:transferase complex"/>
    <property type="evidence" value="ECO:0007669"/>
    <property type="project" value="TreeGrafter"/>
</dbReference>
<dbReference type="SUPFAM" id="SSF48576">
    <property type="entry name" value="Terpenoid synthases"/>
    <property type="match status" value="2"/>
</dbReference>
<dbReference type="AlphaFoldDB" id="A0A194PFM9"/>
<organism evidence="1 2">
    <name type="scientific">Papilio xuthus</name>
    <name type="common">Asian swallowtail butterfly</name>
    <dbReference type="NCBI Taxonomy" id="66420"/>
    <lineage>
        <taxon>Eukaryota</taxon>
        <taxon>Metazoa</taxon>
        <taxon>Ecdysozoa</taxon>
        <taxon>Arthropoda</taxon>
        <taxon>Hexapoda</taxon>
        <taxon>Insecta</taxon>
        <taxon>Pterygota</taxon>
        <taxon>Neoptera</taxon>
        <taxon>Endopterygota</taxon>
        <taxon>Lepidoptera</taxon>
        <taxon>Glossata</taxon>
        <taxon>Ditrysia</taxon>
        <taxon>Papilionoidea</taxon>
        <taxon>Papilionidae</taxon>
        <taxon>Papilioninae</taxon>
        <taxon>Papilio</taxon>
    </lineage>
</organism>
<name>A0A194PFM9_PAPXU</name>
<accession>A0A194PFM9</accession>
<dbReference type="InterPro" id="IPR008949">
    <property type="entry name" value="Isoprenoid_synthase_dom_sf"/>
</dbReference>
<dbReference type="GO" id="GO:0006744">
    <property type="term" value="P:ubiquinone biosynthetic process"/>
    <property type="evidence" value="ECO:0007669"/>
    <property type="project" value="TreeGrafter"/>
</dbReference>
<dbReference type="STRING" id="66420.A0A194PFM9"/>